<evidence type="ECO:0000259" key="6">
    <source>
        <dbReference type="Pfam" id="PF08479"/>
    </source>
</evidence>
<dbReference type="GO" id="GO:0008320">
    <property type="term" value="F:protein transmembrane transporter activity"/>
    <property type="evidence" value="ECO:0007669"/>
    <property type="project" value="TreeGrafter"/>
</dbReference>
<evidence type="ECO:0000256" key="2">
    <source>
        <dbReference type="ARBA" id="ARBA00022692"/>
    </source>
</evidence>
<keyword evidence="2" id="KW-0812">Transmembrane</keyword>
<dbReference type="EMBL" id="CP060718">
    <property type="protein sequence ID" value="QNN68128.1"/>
    <property type="molecule type" value="Genomic_DNA"/>
</dbReference>
<evidence type="ECO:0000256" key="4">
    <source>
        <dbReference type="SAM" id="MobiDB-lite"/>
    </source>
</evidence>
<gene>
    <name evidence="7" type="ORF">H9L13_04380</name>
</gene>
<protein>
    <submittedName>
        <fullName evidence="7">ShlB/FhaC/HecB family hemolysin secretion/activation protein</fullName>
    </submittedName>
</protein>
<dbReference type="Proteomes" id="UP000515971">
    <property type="component" value="Chromosome"/>
</dbReference>
<evidence type="ECO:0000313" key="8">
    <source>
        <dbReference type="Proteomes" id="UP000515971"/>
    </source>
</evidence>
<dbReference type="InterPro" id="IPR013686">
    <property type="entry name" value="Polypept-transport_assoc_ShlB"/>
</dbReference>
<dbReference type="Pfam" id="PF08479">
    <property type="entry name" value="POTRA_2"/>
    <property type="match status" value="1"/>
</dbReference>
<evidence type="ECO:0000256" key="3">
    <source>
        <dbReference type="ARBA" id="ARBA00023237"/>
    </source>
</evidence>
<dbReference type="AlphaFoldDB" id="A0A7G9SJV3"/>
<keyword evidence="1" id="KW-1134">Transmembrane beta strand</keyword>
<organism evidence="7 8">
    <name type="scientific">Sphingomonas lutea</name>
    <dbReference type="NCBI Taxonomy" id="1045317"/>
    <lineage>
        <taxon>Bacteria</taxon>
        <taxon>Pseudomonadati</taxon>
        <taxon>Pseudomonadota</taxon>
        <taxon>Alphaproteobacteria</taxon>
        <taxon>Sphingomonadales</taxon>
        <taxon>Sphingomonadaceae</taxon>
        <taxon>Sphingomonas</taxon>
    </lineage>
</organism>
<reference evidence="7 8" key="1">
    <citation type="submission" date="2020-08" db="EMBL/GenBank/DDBJ databases">
        <title>Genome sequence of Sphingomonas lutea KCTC 23642T.</title>
        <authorList>
            <person name="Hyun D.-W."/>
            <person name="Bae J.-W."/>
        </authorList>
    </citation>
    <scope>NUCLEOTIDE SEQUENCE [LARGE SCALE GENOMIC DNA]</scope>
    <source>
        <strain evidence="7 8">KCTC 23642</strain>
    </source>
</reference>
<name>A0A7G9SJV3_9SPHN</name>
<dbReference type="Gene3D" id="3.10.20.310">
    <property type="entry name" value="membrane protein fhac"/>
    <property type="match status" value="1"/>
</dbReference>
<dbReference type="KEGG" id="slut:H9L13_04380"/>
<dbReference type="PANTHER" id="PTHR34597:SF6">
    <property type="entry name" value="BLR6126 PROTEIN"/>
    <property type="match status" value="1"/>
</dbReference>
<feature type="domain" description="Haemolysin activator HlyB C-terminal" evidence="5">
    <location>
        <begin position="215"/>
        <end position="532"/>
    </location>
</feature>
<dbReference type="GO" id="GO:0046819">
    <property type="term" value="P:protein secretion by the type V secretion system"/>
    <property type="evidence" value="ECO:0007669"/>
    <property type="project" value="TreeGrafter"/>
</dbReference>
<accession>A0A7G9SJV3</accession>
<proteinExistence type="predicted"/>
<dbReference type="PANTHER" id="PTHR34597">
    <property type="entry name" value="SLR1661 PROTEIN"/>
    <property type="match status" value="1"/>
</dbReference>
<evidence type="ECO:0000313" key="7">
    <source>
        <dbReference type="EMBL" id="QNN68128.1"/>
    </source>
</evidence>
<sequence length="576" mass="62537">MIASANSAAAQTASQVLPPTREEVTRPDTTAPTPRAPRLEVEGGIERAPCALDSPDLKDIRFTLRDVQFEGLQGLTVAELAPAYAPLVGSEQPISVVCEVRDRAATILREAGYIAAVQVPEQRIADGVVRFRVLMAKITGVRVRGNASGAERTIAGYLNQLAEKPVFNRYEAERYLLLASDLPGYNVRLTLRPAGTAPGEVIGDVTVQRITAFADANIQNSGSRELGRFGGLLRGQLYGLTGLADRTTVSMFSTSDFEEQQTIQVGHDFRLGAEGLSASGSFTYAWANPSVPDADVKARTLLGTAEIGYPFVRRQASTVRGSLGLDIINQDVELDDIDLTRDRLRVGFARVGWDAVSMDFSKPGRSLVEPFWRVSNLVELRKGLNIFGASDDCGPEGDDCLDPGDIPPSRLEGQSDALVLRYSGYGELRPARLVTVALGARAQYAWDGLLSFEEFSAGNYTVGRGYDPGALLGDRGYGTQVELRIGSRVPASAKSVAIEGYGFWDHAKVQNIEELVEVDQPNRLHSVGAGARLLFNRFALDTALAVPLSRIGVERERPAVRLLISLTTRLWPWSFR</sequence>
<dbReference type="InterPro" id="IPR005565">
    <property type="entry name" value="Hemolysn_activator_HlyB_C"/>
</dbReference>
<feature type="compositionally biased region" description="Low complexity" evidence="4">
    <location>
        <begin position="1"/>
        <end position="15"/>
    </location>
</feature>
<dbReference type="RefSeq" id="WP_187539350.1">
    <property type="nucleotide sequence ID" value="NZ_BAABJT010000001.1"/>
</dbReference>
<keyword evidence="1" id="KW-0472">Membrane</keyword>
<keyword evidence="8" id="KW-1185">Reference proteome</keyword>
<dbReference type="InterPro" id="IPR051544">
    <property type="entry name" value="TPS_OM_transporter"/>
</dbReference>
<dbReference type="Gene3D" id="2.40.160.50">
    <property type="entry name" value="membrane protein fhac: a member of the omp85/tpsb transporter family"/>
    <property type="match status" value="1"/>
</dbReference>
<feature type="region of interest" description="Disordered" evidence="4">
    <location>
        <begin position="1"/>
        <end position="36"/>
    </location>
</feature>
<evidence type="ECO:0000256" key="1">
    <source>
        <dbReference type="ARBA" id="ARBA00022452"/>
    </source>
</evidence>
<evidence type="ECO:0000259" key="5">
    <source>
        <dbReference type="Pfam" id="PF03865"/>
    </source>
</evidence>
<dbReference type="Pfam" id="PF03865">
    <property type="entry name" value="ShlB"/>
    <property type="match status" value="1"/>
</dbReference>
<keyword evidence="3" id="KW-0998">Cell outer membrane</keyword>
<feature type="domain" description="Polypeptide-transport-associated ShlB-type" evidence="6">
    <location>
        <begin position="62"/>
        <end position="134"/>
    </location>
</feature>
<dbReference type="GO" id="GO:0098046">
    <property type="term" value="C:type V protein secretion system complex"/>
    <property type="evidence" value="ECO:0007669"/>
    <property type="project" value="TreeGrafter"/>
</dbReference>